<gene>
    <name evidence="1" type="ORF">CKJ66_26515</name>
</gene>
<comment type="caution">
    <text evidence="1">The sequence shown here is derived from an EMBL/GenBank/DDBJ whole genome shotgun (WGS) entry which is preliminary data.</text>
</comment>
<organism evidence="1 2">
    <name type="scientific">Mycobacterium avium</name>
    <dbReference type="NCBI Taxonomy" id="1764"/>
    <lineage>
        <taxon>Bacteria</taxon>
        <taxon>Bacillati</taxon>
        <taxon>Actinomycetota</taxon>
        <taxon>Actinomycetes</taxon>
        <taxon>Mycobacteriales</taxon>
        <taxon>Mycobacteriaceae</taxon>
        <taxon>Mycobacterium</taxon>
        <taxon>Mycobacterium avium complex (MAC)</taxon>
    </lineage>
</organism>
<reference evidence="1 2" key="1">
    <citation type="submission" date="2017-08" db="EMBL/GenBank/DDBJ databases">
        <title>Phylogenetic analysis of Mycobacterium avium complex whole genomes.</title>
        <authorList>
            <person name="Caverly L.J."/>
            <person name="Spilker T."/>
            <person name="Lipuma J."/>
        </authorList>
    </citation>
    <scope>NUCLEOTIDE SEQUENCE [LARGE SCALE GENOMIC DNA]</scope>
    <source>
        <strain evidence="1 2">FLAC0165</strain>
    </source>
</reference>
<dbReference type="EMBL" id="NSFD01000055">
    <property type="protein sequence ID" value="PBA23846.1"/>
    <property type="molecule type" value="Genomic_DNA"/>
</dbReference>
<sequence length="63" mass="7217">MSDTTVPAAYTADTDRVPVGLTGSHRDRYLNLEPEQRRIYRYHYDVCGRLASHCYKLAIGETL</sequence>
<name>A0A2A2ZBJ6_MYCAV</name>
<accession>A0A2A2ZBJ6</accession>
<evidence type="ECO:0000313" key="1">
    <source>
        <dbReference type="EMBL" id="PBA23846.1"/>
    </source>
</evidence>
<protein>
    <submittedName>
        <fullName evidence="1">Uncharacterized protein</fullName>
    </submittedName>
</protein>
<dbReference type="AlphaFoldDB" id="A0A2A2ZBJ6"/>
<evidence type="ECO:0000313" key="2">
    <source>
        <dbReference type="Proteomes" id="UP000217768"/>
    </source>
</evidence>
<proteinExistence type="predicted"/>
<dbReference type="Proteomes" id="UP000217768">
    <property type="component" value="Unassembled WGS sequence"/>
</dbReference>
<dbReference type="RefSeq" id="WP_033721484.1">
    <property type="nucleotide sequence ID" value="NZ_NSFD01000055.1"/>
</dbReference>